<evidence type="ECO:0000313" key="2">
    <source>
        <dbReference type="Proteomes" id="UP000265703"/>
    </source>
</evidence>
<keyword evidence="2" id="KW-1185">Reference proteome</keyword>
<evidence type="ECO:0008006" key="3">
    <source>
        <dbReference type="Google" id="ProtNLM"/>
    </source>
</evidence>
<dbReference type="Proteomes" id="UP000265703">
    <property type="component" value="Unassembled WGS sequence"/>
</dbReference>
<sequence length="131" mass="15306">MLYNIEKAVNTWKNQCNEGTSIPTNWWTSIKLKKGEDSIRKLALKMHEIMPHNASCERVYSVLGSFLVNSIPTEELNETLNQITLVIENKVDLFNPEVDFVFENINEEEVANLEEFLDFLDDLDLECFWTF</sequence>
<accession>A0A397SM91</accession>
<dbReference type="OrthoDB" id="2403728at2759"/>
<gene>
    <name evidence="1" type="ORF">C1645_831325</name>
</gene>
<protein>
    <recommendedName>
        <fullName evidence="3">HAT C-terminal dimerisation domain-containing protein</fullName>
    </recommendedName>
</protein>
<dbReference type="EMBL" id="QKYT01000449">
    <property type="protein sequence ID" value="RIA85077.1"/>
    <property type="molecule type" value="Genomic_DNA"/>
</dbReference>
<dbReference type="AlphaFoldDB" id="A0A397SM91"/>
<name>A0A397SM91_9GLOM</name>
<comment type="caution">
    <text evidence="1">The sequence shown here is derived from an EMBL/GenBank/DDBJ whole genome shotgun (WGS) entry which is preliminary data.</text>
</comment>
<organism evidence="1 2">
    <name type="scientific">Glomus cerebriforme</name>
    <dbReference type="NCBI Taxonomy" id="658196"/>
    <lineage>
        <taxon>Eukaryota</taxon>
        <taxon>Fungi</taxon>
        <taxon>Fungi incertae sedis</taxon>
        <taxon>Mucoromycota</taxon>
        <taxon>Glomeromycotina</taxon>
        <taxon>Glomeromycetes</taxon>
        <taxon>Glomerales</taxon>
        <taxon>Glomeraceae</taxon>
        <taxon>Glomus</taxon>
    </lineage>
</organism>
<reference evidence="1 2" key="1">
    <citation type="submission" date="2018-06" db="EMBL/GenBank/DDBJ databases">
        <title>Comparative genomics reveals the genomic features of Rhizophagus irregularis, R. cerebriforme, R. diaphanum and Gigaspora rosea, and their symbiotic lifestyle signature.</title>
        <authorList>
            <person name="Morin E."/>
            <person name="San Clemente H."/>
            <person name="Chen E.C.H."/>
            <person name="De La Providencia I."/>
            <person name="Hainaut M."/>
            <person name="Kuo A."/>
            <person name="Kohler A."/>
            <person name="Murat C."/>
            <person name="Tang N."/>
            <person name="Roy S."/>
            <person name="Loubradou J."/>
            <person name="Henrissat B."/>
            <person name="Grigoriev I.V."/>
            <person name="Corradi N."/>
            <person name="Roux C."/>
            <person name="Martin F.M."/>
        </authorList>
    </citation>
    <scope>NUCLEOTIDE SEQUENCE [LARGE SCALE GENOMIC DNA]</scope>
    <source>
        <strain evidence="1 2">DAOM 227022</strain>
    </source>
</reference>
<proteinExistence type="predicted"/>
<evidence type="ECO:0000313" key="1">
    <source>
        <dbReference type="EMBL" id="RIA85077.1"/>
    </source>
</evidence>